<dbReference type="OrthoDB" id="2340056at2759"/>
<dbReference type="AlphaFoldDB" id="A0A397TBV3"/>
<organism evidence="1 2">
    <name type="scientific">Glomus cerebriforme</name>
    <dbReference type="NCBI Taxonomy" id="658196"/>
    <lineage>
        <taxon>Eukaryota</taxon>
        <taxon>Fungi</taxon>
        <taxon>Fungi incertae sedis</taxon>
        <taxon>Mucoromycota</taxon>
        <taxon>Glomeromycotina</taxon>
        <taxon>Glomeromycetes</taxon>
        <taxon>Glomerales</taxon>
        <taxon>Glomeraceae</taxon>
        <taxon>Glomus</taxon>
    </lineage>
</organism>
<accession>A0A397TBV3</accession>
<protein>
    <submittedName>
        <fullName evidence="1">Uncharacterized protein</fullName>
    </submittedName>
</protein>
<keyword evidence="2" id="KW-1185">Reference proteome</keyword>
<evidence type="ECO:0000313" key="2">
    <source>
        <dbReference type="Proteomes" id="UP000265703"/>
    </source>
</evidence>
<dbReference type="EMBL" id="QKYT01000094">
    <property type="protein sequence ID" value="RIA93915.1"/>
    <property type="molecule type" value="Genomic_DNA"/>
</dbReference>
<gene>
    <name evidence="1" type="ORF">C1645_818784</name>
</gene>
<sequence length="223" mass="26411">MFTKPDKKNFLQYENNYKKSFLTFFKFLISETKVDETKRKFVLECFERFKEVEEYDSTKEFVIEVFEEIGFQPFQNERLATEESDTNSSDIIVSEISVPLKIDLQQMYLLQLFQRALALNISIGTSNKRIFGIKIPFMNDYAFFVKTLCLGTVMVIYKNDGRKCVPEIIQLDRFPEGWKINKDKTPVDGITVFDFYQDDFKKKRCFMGKRIMKKINPILFGTK</sequence>
<name>A0A397TBV3_9GLOM</name>
<evidence type="ECO:0000313" key="1">
    <source>
        <dbReference type="EMBL" id="RIA93915.1"/>
    </source>
</evidence>
<proteinExistence type="predicted"/>
<comment type="caution">
    <text evidence="1">The sequence shown here is derived from an EMBL/GenBank/DDBJ whole genome shotgun (WGS) entry which is preliminary data.</text>
</comment>
<dbReference type="Proteomes" id="UP000265703">
    <property type="component" value="Unassembled WGS sequence"/>
</dbReference>
<reference evidence="1 2" key="1">
    <citation type="submission" date="2018-06" db="EMBL/GenBank/DDBJ databases">
        <title>Comparative genomics reveals the genomic features of Rhizophagus irregularis, R. cerebriforme, R. diaphanum and Gigaspora rosea, and their symbiotic lifestyle signature.</title>
        <authorList>
            <person name="Morin E."/>
            <person name="San Clemente H."/>
            <person name="Chen E.C.H."/>
            <person name="De La Providencia I."/>
            <person name="Hainaut M."/>
            <person name="Kuo A."/>
            <person name="Kohler A."/>
            <person name="Murat C."/>
            <person name="Tang N."/>
            <person name="Roy S."/>
            <person name="Loubradou J."/>
            <person name="Henrissat B."/>
            <person name="Grigoriev I.V."/>
            <person name="Corradi N."/>
            <person name="Roux C."/>
            <person name="Martin F.M."/>
        </authorList>
    </citation>
    <scope>NUCLEOTIDE SEQUENCE [LARGE SCALE GENOMIC DNA]</scope>
    <source>
        <strain evidence="1 2">DAOM 227022</strain>
    </source>
</reference>